<protein>
    <submittedName>
        <fullName evidence="1">Uncharacterized protein</fullName>
    </submittedName>
</protein>
<gene>
    <name evidence="1" type="ORF">O181_019043</name>
</gene>
<evidence type="ECO:0000313" key="2">
    <source>
        <dbReference type="Proteomes" id="UP000765509"/>
    </source>
</evidence>
<sequence length="140" mass="15962">MMCDTGHLPPLEKINDQYASKTAINRGRVIMDWIAIAYKGNLDEFIKSCTKYLLDMGSVNIINLQDILLYMILGKLCKPRTDICPLDSVVLNPYPPPMQTNQSNTFNEKNQSWTKPLTATFCNLNQIQLLPPSNPKYQPR</sequence>
<evidence type="ECO:0000313" key="1">
    <source>
        <dbReference type="EMBL" id="MBW0479328.1"/>
    </source>
</evidence>
<dbReference type="AlphaFoldDB" id="A0A9Q3C8Y3"/>
<keyword evidence="2" id="KW-1185">Reference proteome</keyword>
<organism evidence="1 2">
    <name type="scientific">Austropuccinia psidii MF-1</name>
    <dbReference type="NCBI Taxonomy" id="1389203"/>
    <lineage>
        <taxon>Eukaryota</taxon>
        <taxon>Fungi</taxon>
        <taxon>Dikarya</taxon>
        <taxon>Basidiomycota</taxon>
        <taxon>Pucciniomycotina</taxon>
        <taxon>Pucciniomycetes</taxon>
        <taxon>Pucciniales</taxon>
        <taxon>Sphaerophragmiaceae</taxon>
        <taxon>Austropuccinia</taxon>
    </lineage>
</organism>
<dbReference type="EMBL" id="AVOT02005544">
    <property type="protein sequence ID" value="MBW0479328.1"/>
    <property type="molecule type" value="Genomic_DNA"/>
</dbReference>
<reference evidence="1" key="1">
    <citation type="submission" date="2021-03" db="EMBL/GenBank/DDBJ databases">
        <title>Draft genome sequence of rust myrtle Austropuccinia psidii MF-1, a brazilian biotype.</title>
        <authorList>
            <person name="Quecine M.C."/>
            <person name="Pachon D.M.R."/>
            <person name="Bonatelli M.L."/>
            <person name="Correr F.H."/>
            <person name="Franceschini L.M."/>
            <person name="Leite T.F."/>
            <person name="Margarido G.R.A."/>
            <person name="Almeida C.A."/>
            <person name="Ferrarezi J.A."/>
            <person name="Labate C.A."/>
        </authorList>
    </citation>
    <scope>NUCLEOTIDE SEQUENCE</scope>
    <source>
        <strain evidence="1">MF-1</strain>
    </source>
</reference>
<dbReference type="OrthoDB" id="8029976at2759"/>
<accession>A0A9Q3C8Y3</accession>
<proteinExistence type="predicted"/>
<name>A0A9Q3C8Y3_9BASI</name>
<dbReference type="Proteomes" id="UP000765509">
    <property type="component" value="Unassembled WGS sequence"/>
</dbReference>
<comment type="caution">
    <text evidence="1">The sequence shown here is derived from an EMBL/GenBank/DDBJ whole genome shotgun (WGS) entry which is preliminary data.</text>
</comment>